<accession>A0A512T3I0</accession>
<feature type="compositionally biased region" description="Low complexity" evidence="1">
    <location>
        <begin position="210"/>
        <end position="222"/>
    </location>
</feature>
<feature type="compositionally biased region" description="Gly residues" evidence="1">
    <location>
        <begin position="595"/>
        <end position="614"/>
    </location>
</feature>
<keyword evidence="3" id="KW-0732">Signal</keyword>
<evidence type="ECO:0008006" key="6">
    <source>
        <dbReference type="Google" id="ProtNLM"/>
    </source>
</evidence>
<organism evidence="4 5">
    <name type="scientific">Knoellia locipacati</name>
    <dbReference type="NCBI Taxonomy" id="882824"/>
    <lineage>
        <taxon>Bacteria</taxon>
        <taxon>Bacillati</taxon>
        <taxon>Actinomycetota</taxon>
        <taxon>Actinomycetes</taxon>
        <taxon>Micrococcales</taxon>
        <taxon>Intrasporangiaceae</taxon>
        <taxon>Knoellia</taxon>
    </lineage>
</organism>
<evidence type="ECO:0000313" key="5">
    <source>
        <dbReference type="Proteomes" id="UP000321793"/>
    </source>
</evidence>
<keyword evidence="2" id="KW-0812">Transmembrane</keyword>
<dbReference type="Gene3D" id="1.50.10.20">
    <property type="match status" value="1"/>
</dbReference>
<feature type="signal peptide" evidence="3">
    <location>
        <begin position="1"/>
        <end position="28"/>
    </location>
</feature>
<evidence type="ECO:0000256" key="2">
    <source>
        <dbReference type="SAM" id="Phobius"/>
    </source>
</evidence>
<dbReference type="OrthoDB" id="4842970at2"/>
<reference evidence="4 5" key="1">
    <citation type="submission" date="2019-07" db="EMBL/GenBank/DDBJ databases">
        <title>Whole genome shotgun sequence of Knoellia locipacati NBRC 109775.</title>
        <authorList>
            <person name="Hosoyama A."/>
            <person name="Uohara A."/>
            <person name="Ohji S."/>
            <person name="Ichikawa N."/>
        </authorList>
    </citation>
    <scope>NUCLEOTIDE SEQUENCE [LARGE SCALE GENOMIC DNA]</scope>
    <source>
        <strain evidence="4 5">NBRC 109775</strain>
    </source>
</reference>
<dbReference type="Proteomes" id="UP000321793">
    <property type="component" value="Unassembled WGS sequence"/>
</dbReference>
<evidence type="ECO:0000313" key="4">
    <source>
        <dbReference type="EMBL" id="GEQ14778.1"/>
    </source>
</evidence>
<keyword evidence="2" id="KW-1133">Transmembrane helix</keyword>
<feature type="region of interest" description="Disordered" evidence="1">
    <location>
        <begin position="207"/>
        <end position="244"/>
    </location>
</feature>
<keyword evidence="2" id="KW-0472">Membrane</keyword>
<feature type="region of interest" description="Disordered" evidence="1">
    <location>
        <begin position="563"/>
        <end position="615"/>
    </location>
</feature>
<evidence type="ECO:0000256" key="1">
    <source>
        <dbReference type="SAM" id="MobiDB-lite"/>
    </source>
</evidence>
<feature type="transmembrane region" description="Helical" evidence="2">
    <location>
        <begin position="629"/>
        <end position="650"/>
    </location>
</feature>
<feature type="compositionally biased region" description="Low complexity" evidence="1">
    <location>
        <begin position="34"/>
        <end position="75"/>
    </location>
</feature>
<dbReference type="AlphaFoldDB" id="A0A512T3I0"/>
<dbReference type="InterPro" id="IPR008930">
    <property type="entry name" value="Terpenoid_cyclase/PrenylTrfase"/>
</dbReference>
<keyword evidence="5" id="KW-1185">Reference proteome</keyword>
<dbReference type="PRINTS" id="PR01217">
    <property type="entry name" value="PRICHEXTENSN"/>
</dbReference>
<feature type="compositionally biased region" description="Pro residues" evidence="1">
    <location>
        <begin position="223"/>
        <end position="238"/>
    </location>
</feature>
<protein>
    <recommendedName>
        <fullName evidence="6">Squalene cyclase C-terminal domain-containing protein</fullName>
    </recommendedName>
</protein>
<dbReference type="EMBL" id="BKBA01000011">
    <property type="protein sequence ID" value="GEQ14778.1"/>
    <property type="molecule type" value="Genomic_DNA"/>
</dbReference>
<feature type="chain" id="PRO_5039628691" description="Squalene cyclase C-terminal domain-containing protein" evidence="3">
    <location>
        <begin position="29"/>
        <end position="658"/>
    </location>
</feature>
<proteinExistence type="predicted"/>
<dbReference type="SUPFAM" id="SSF48239">
    <property type="entry name" value="Terpenoid cyclases/Protein prenyltransferases"/>
    <property type="match status" value="1"/>
</dbReference>
<gene>
    <name evidence="4" type="ORF">KLO01_28250</name>
</gene>
<sequence length="658" mass="65322">MLRSPRLRAVAPLALAALVLGMPAAAVAETASAPSPTASASSTPSPSAPTGSAPAPTATPSATQTTPKAPAAAPAGLPPAPGTTFTAGVCAPDVDGVTAVIDLQGSDPAVARCVTTTGGAAYSSTNSLQTFADAGFDVLTKATSFGPQICQVDAAPSTNPCDAWTGVWWSFWTGTDTGWKQAETGAHETGAPTGTFVALSLVDNVPDAPAPRVSTTPSTSTPTPTPTPTTPTPTPTAPAGPGRADLASQWLVSRALQGDGTYDLQSYGTNPGLMIDMLFGLVAQNPKHEAIPGLWAAIEKQIPEWVDFTWEGTSYVDGPSAAKAMLAAEAVRDDVHDVGGLDVAKTLVSKIDDTGAVLDSGNSPAYGFGQTIAVLALARADALDAKVLGSMLTQQCPSGGFRLGHGKAPCADGTDSVGVDATAMGLQAMLAADRSGVDVPESNLTRAVGFLTKAATTTGGWANDGFTTTVNTNSTGLAVQALQAYLDEHPGSADAEDAVSRGRAWVAGLQVLPASNAATTNVGAIAYSPEAFAAGAATSTDQWERATPQAMLAFGLPGFDTLVTAAAPTTPTPTPTPTAPGTGTPPGSTPPAGTPGTGGTGGGSADGVGGGGAQPVGDPSPGLAYTGAVVWPALAVASLLLLAGAAFVLLSRRRGVHA</sequence>
<dbReference type="RefSeq" id="WP_147066239.1">
    <property type="nucleotide sequence ID" value="NZ_BAABDN010000003.1"/>
</dbReference>
<feature type="region of interest" description="Disordered" evidence="1">
    <location>
        <begin position="34"/>
        <end position="78"/>
    </location>
</feature>
<evidence type="ECO:0000256" key="3">
    <source>
        <dbReference type="SAM" id="SignalP"/>
    </source>
</evidence>
<name>A0A512T3I0_9MICO</name>
<comment type="caution">
    <text evidence="4">The sequence shown here is derived from an EMBL/GenBank/DDBJ whole genome shotgun (WGS) entry which is preliminary data.</text>
</comment>